<dbReference type="Proteomes" id="UP000754883">
    <property type="component" value="Unassembled WGS sequence"/>
</dbReference>
<dbReference type="AlphaFoldDB" id="A0A9N9Y863"/>
<proteinExistence type="predicted"/>
<feature type="region of interest" description="Disordered" evidence="1">
    <location>
        <begin position="96"/>
        <end position="130"/>
    </location>
</feature>
<accession>A0A9N9Y863</accession>
<dbReference type="EMBL" id="CABFNO020001565">
    <property type="protein sequence ID" value="CAH0003774.1"/>
    <property type="molecule type" value="Genomic_DNA"/>
</dbReference>
<evidence type="ECO:0000313" key="2">
    <source>
        <dbReference type="EMBL" id="CAH0003774.1"/>
    </source>
</evidence>
<feature type="compositionally biased region" description="Basic residues" evidence="1">
    <location>
        <begin position="114"/>
        <end position="130"/>
    </location>
</feature>
<reference evidence="2" key="1">
    <citation type="submission" date="2021-10" db="EMBL/GenBank/DDBJ databases">
        <authorList>
            <person name="Piombo E."/>
        </authorList>
    </citation>
    <scope>NUCLEOTIDE SEQUENCE</scope>
</reference>
<protein>
    <submittedName>
        <fullName evidence="2">Uncharacterized protein</fullName>
    </submittedName>
</protein>
<evidence type="ECO:0000256" key="1">
    <source>
        <dbReference type="SAM" id="MobiDB-lite"/>
    </source>
</evidence>
<evidence type="ECO:0000313" key="3">
    <source>
        <dbReference type="Proteomes" id="UP000754883"/>
    </source>
</evidence>
<name>A0A9N9Y863_9HYPO</name>
<gene>
    <name evidence="2" type="ORF">CBYS24578_00009801</name>
</gene>
<comment type="caution">
    <text evidence="2">The sequence shown here is derived from an EMBL/GenBank/DDBJ whole genome shotgun (WGS) entry which is preliminary data.</text>
</comment>
<keyword evidence="3" id="KW-1185">Reference proteome</keyword>
<feature type="compositionally biased region" description="Pro residues" evidence="1">
    <location>
        <begin position="97"/>
        <end position="111"/>
    </location>
</feature>
<organism evidence="2 3">
    <name type="scientific">Clonostachys byssicola</name>
    <dbReference type="NCBI Taxonomy" id="160290"/>
    <lineage>
        <taxon>Eukaryota</taxon>
        <taxon>Fungi</taxon>
        <taxon>Dikarya</taxon>
        <taxon>Ascomycota</taxon>
        <taxon>Pezizomycotina</taxon>
        <taxon>Sordariomycetes</taxon>
        <taxon>Hypocreomycetidae</taxon>
        <taxon>Hypocreales</taxon>
        <taxon>Bionectriaceae</taxon>
        <taxon>Clonostachys</taxon>
    </lineage>
</organism>
<sequence length="130" mass="14124">MIQAVEVSTVLIFATSIMGAAAQYGYSGSDLEQRDFELDQREIDLERREAKFKRAARAWLAARDAQEGLSPRSSPCPRPCAAGEYCDAVLKQCVPVGQPPHPVGPPPPPPQRGNHAKPKPKAVKKKAGKH</sequence>